<sequence length="107" mass="11461">MNNASQSATTARALAALGHEARLDVYRLLVRAGEEGLVVGDIAGHTKLPLSTLAHHLRTLVGARLVLQERRGREVVNRADFGVMNAALAFLTDECCQGVALVREDTA</sequence>
<dbReference type="SUPFAM" id="SSF46785">
    <property type="entry name" value="Winged helix' DNA-binding domain"/>
    <property type="match status" value="1"/>
</dbReference>
<evidence type="ECO:0000259" key="4">
    <source>
        <dbReference type="PROSITE" id="PS50987"/>
    </source>
</evidence>
<dbReference type="PROSITE" id="PS50987">
    <property type="entry name" value="HTH_ARSR_2"/>
    <property type="match status" value="1"/>
</dbReference>
<dbReference type="AlphaFoldDB" id="A0A2A3JWI0"/>
<dbReference type="InterPro" id="IPR051011">
    <property type="entry name" value="Metal_resp_trans_reg"/>
</dbReference>
<dbReference type="EMBL" id="NTHN01000159">
    <property type="protein sequence ID" value="PBD19167.1"/>
    <property type="molecule type" value="Genomic_DNA"/>
</dbReference>
<keyword evidence="7" id="KW-1185">Reference proteome</keyword>
<evidence type="ECO:0000313" key="5">
    <source>
        <dbReference type="EMBL" id="MCT4372653.1"/>
    </source>
</evidence>
<dbReference type="CDD" id="cd00090">
    <property type="entry name" value="HTH_ARSR"/>
    <property type="match status" value="1"/>
</dbReference>
<dbReference type="PANTHER" id="PTHR43132:SF2">
    <property type="entry name" value="ARSENICAL RESISTANCE OPERON REPRESSOR ARSR-RELATED"/>
    <property type="match status" value="1"/>
</dbReference>
<organism evidence="6">
    <name type="scientific">Alloyangia mangrovi</name>
    <dbReference type="NCBI Taxonomy" id="1779329"/>
    <lineage>
        <taxon>Bacteria</taxon>
        <taxon>Pseudomonadati</taxon>
        <taxon>Pseudomonadota</taxon>
        <taxon>Alphaproteobacteria</taxon>
        <taxon>Rhodobacterales</taxon>
        <taxon>Roseobacteraceae</taxon>
        <taxon>Alloyangia</taxon>
    </lineage>
</organism>
<dbReference type="GO" id="GO:0003677">
    <property type="term" value="F:DNA binding"/>
    <property type="evidence" value="ECO:0007669"/>
    <property type="project" value="UniProtKB-KW"/>
</dbReference>
<dbReference type="Proteomes" id="UP000217448">
    <property type="component" value="Unassembled WGS sequence"/>
</dbReference>
<keyword evidence="1" id="KW-0805">Transcription regulation</keyword>
<evidence type="ECO:0000313" key="6">
    <source>
        <dbReference type="EMBL" id="PBD19167.1"/>
    </source>
</evidence>
<dbReference type="InterPro" id="IPR036388">
    <property type="entry name" value="WH-like_DNA-bd_sf"/>
</dbReference>
<comment type="caution">
    <text evidence="6">The sequence shown here is derived from an EMBL/GenBank/DDBJ whole genome shotgun (WGS) entry which is preliminary data.</text>
</comment>
<keyword evidence="2" id="KW-0238">DNA-binding</keyword>
<dbReference type="Pfam" id="PF12840">
    <property type="entry name" value="HTH_20"/>
    <property type="match status" value="1"/>
</dbReference>
<evidence type="ECO:0000313" key="7">
    <source>
        <dbReference type="Proteomes" id="UP000217448"/>
    </source>
</evidence>
<dbReference type="InterPro" id="IPR011991">
    <property type="entry name" value="ArsR-like_HTH"/>
</dbReference>
<proteinExistence type="predicted"/>
<evidence type="ECO:0000256" key="1">
    <source>
        <dbReference type="ARBA" id="ARBA00023015"/>
    </source>
</evidence>
<feature type="domain" description="HTH arsR-type" evidence="4">
    <location>
        <begin position="2"/>
        <end position="99"/>
    </location>
</feature>
<reference evidence="6" key="1">
    <citation type="submission" date="2017-09" db="EMBL/GenBank/DDBJ databases">
        <title>Yangia sp. SAOS 153D whole genome sequencing.</title>
        <authorList>
            <person name="Verma A."/>
            <person name="Krishnamurthi S."/>
        </authorList>
    </citation>
    <scope>NUCLEOTIDE SEQUENCE [LARGE SCALE GENOMIC DNA]</scope>
    <source>
        <strain evidence="6">SAOS 153D</strain>
    </source>
</reference>
<dbReference type="InterPro" id="IPR001845">
    <property type="entry name" value="HTH_ArsR_DNA-bd_dom"/>
</dbReference>
<dbReference type="OrthoDB" id="9804742at2"/>
<dbReference type="Gene3D" id="1.10.10.10">
    <property type="entry name" value="Winged helix-like DNA-binding domain superfamily/Winged helix DNA-binding domain"/>
    <property type="match status" value="1"/>
</dbReference>
<reference evidence="5" key="3">
    <citation type="submission" date="2024-05" db="EMBL/GenBank/DDBJ databases">
        <title>Yangia mangrovi SAOS 153D genome.</title>
        <authorList>
            <person name="Verma A."/>
            <person name="Pal Y."/>
            <person name="Sundharam S."/>
            <person name="Bisht B."/>
            <person name="Srinivasan K."/>
        </authorList>
    </citation>
    <scope>NUCLEOTIDE SEQUENCE</scope>
    <source>
        <strain evidence="5">SAOS 153D</strain>
    </source>
</reference>
<gene>
    <name evidence="5" type="ORF">CLG85_021030</name>
    <name evidence="6" type="ORF">CLG85_10795</name>
</gene>
<name>A0A2A3JWI0_9RHOB</name>
<protein>
    <submittedName>
        <fullName evidence="5 6">Transcriptional regulator</fullName>
    </submittedName>
</protein>
<dbReference type="PANTHER" id="PTHR43132">
    <property type="entry name" value="ARSENICAL RESISTANCE OPERON REPRESSOR ARSR-RELATED"/>
    <property type="match status" value="1"/>
</dbReference>
<dbReference type="EMBL" id="NTHN02000052">
    <property type="protein sequence ID" value="MCT4372653.1"/>
    <property type="molecule type" value="Genomic_DNA"/>
</dbReference>
<evidence type="ECO:0000256" key="2">
    <source>
        <dbReference type="ARBA" id="ARBA00023125"/>
    </source>
</evidence>
<reference evidence="7" key="2">
    <citation type="submission" date="2023-07" db="EMBL/GenBank/DDBJ databases">
        <title>Yangia mangrovi SAOS 153D genome.</title>
        <authorList>
            <person name="Verma A."/>
            <person name="Pal Y."/>
            <person name="Sundharam S."/>
            <person name="Bisht B."/>
            <person name="Srinivasan K."/>
        </authorList>
    </citation>
    <scope>NUCLEOTIDE SEQUENCE [LARGE SCALE GENOMIC DNA]</scope>
    <source>
        <strain evidence="7">SAOS 153D</strain>
    </source>
</reference>
<evidence type="ECO:0000256" key="3">
    <source>
        <dbReference type="ARBA" id="ARBA00023163"/>
    </source>
</evidence>
<dbReference type="SMART" id="SM00418">
    <property type="entry name" value="HTH_ARSR"/>
    <property type="match status" value="1"/>
</dbReference>
<accession>A0A2A3JWI0</accession>
<dbReference type="GO" id="GO:0003700">
    <property type="term" value="F:DNA-binding transcription factor activity"/>
    <property type="evidence" value="ECO:0007669"/>
    <property type="project" value="InterPro"/>
</dbReference>
<keyword evidence="3" id="KW-0804">Transcription</keyword>
<dbReference type="InterPro" id="IPR036390">
    <property type="entry name" value="WH_DNA-bd_sf"/>
</dbReference>